<dbReference type="EMBL" id="JAAEDM010000038">
    <property type="protein sequence ID" value="MBR0672345.1"/>
    <property type="molecule type" value="Genomic_DNA"/>
</dbReference>
<feature type="transmembrane region" description="Helical" evidence="1">
    <location>
        <begin position="267"/>
        <end position="293"/>
    </location>
</feature>
<keyword evidence="1" id="KW-0812">Transmembrane</keyword>
<evidence type="ECO:0000256" key="1">
    <source>
        <dbReference type="SAM" id="Phobius"/>
    </source>
</evidence>
<evidence type="ECO:0000313" key="3">
    <source>
        <dbReference type="Proteomes" id="UP001138751"/>
    </source>
</evidence>
<feature type="transmembrane region" description="Helical" evidence="1">
    <location>
        <begin position="16"/>
        <end position="34"/>
    </location>
</feature>
<name>A0A9X9WYW6_9PROT</name>
<feature type="transmembrane region" description="Helical" evidence="1">
    <location>
        <begin position="111"/>
        <end position="131"/>
    </location>
</feature>
<reference evidence="2" key="1">
    <citation type="submission" date="2020-01" db="EMBL/GenBank/DDBJ databases">
        <authorList>
            <person name="Rat A."/>
        </authorList>
    </citation>
    <scope>NUCLEOTIDE SEQUENCE</scope>
    <source>
        <strain evidence="2">LMG 31231</strain>
    </source>
</reference>
<evidence type="ECO:0000313" key="2">
    <source>
        <dbReference type="EMBL" id="MBR0672345.1"/>
    </source>
</evidence>
<keyword evidence="1" id="KW-0472">Membrane</keyword>
<sequence>MAEAMSGQDILRDPRWLAATAGGLMAATLSLWAMRGLPLGFAAFWLAPLPLFAAGLGFGPGAAAGAAGIAAVIHVVVAGTLPMVVFLVAFGIPAVAMVIAGFRGGRIDTGVPLALLGIWPAICILAAAAYFSGAPGGLSGTLRATVEHGLARMGGGTSVSLVEELVQVMPAALGFWAAVSLSVNAAAAQSALARKGIAIAPSPRWSEARLPAWYPVLPGAGALAWLLFGEEGEAALLSVLLVLLLPVFLQGIAAVHRYSAGRPGRNFMLGVFYAGLVILSVPAAIAVTAFGFYEQWGRRAGPPGGTT</sequence>
<keyword evidence="3" id="KW-1185">Reference proteome</keyword>
<comment type="caution">
    <text evidence="2">The sequence shown here is derived from an EMBL/GenBank/DDBJ whole genome shotgun (WGS) entry which is preliminary data.</text>
</comment>
<dbReference type="InterPro" id="IPR018710">
    <property type="entry name" value="DUF2232"/>
</dbReference>
<dbReference type="Pfam" id="PF09991">
    <property type="entry name" value="DUF2232"/>
    <property type="match status" value="1"/>
</dbReference>
<proteinExistence type="predicted"/>
<dbReference type="Proteomes" id="UP001138751">
    <property type="component" value="Unassembled WGS sequence"/>
</dbReference>
<organism evidence="2 3">
    <name type="scientific">Neoroseomonas soli</name>
    <dbReference type="NCBI Taxonomy" id="1081025"/>
    <lineage>
        <taxon>Bacteria</taxon>
        <taxon>Pseudomonadati</taxon>
        <taxon>Pseudomonadota</taxon>
        <taxon>Alphaproteobacteria</taxon>
        <taxon>Acetobacterales</taxon>
        <taxon>Acetobacteraceae</taxon>
        <taxon>Neoroseomonas</taxon>
    </lineage>
</organism>
<feature type="transmembrane region" description="Helical" evidence="1">
    <location>
        <begin position="41"/>
        <end position="63"/>
    </location>
</feature>
<dbReference type="AlphaFoldDB" id="A0A9X9WYW6"/>
<feature type="transmembrane region" description="Helical" evidence="1">
    <location>
        <begin position="212"/>
        <end position="228"/>
    </location>
</feature>
<reference evidence="2" key="2">
    <citation type="journal article" date="2021" name="Syst. Appl. Microbiol.">
        <title>Roseomonas hellenica sp. nov., isolated from roots of wild-growing Alkanna tinctoria.</title>
        <authorList>
            <person name="Rat A."/>
            <person name="Naranjo H.D."/>
            <person name="Lebbe L."/>
            <person name="Cnockaert M."/>
            <person name="Krigas N."/>
            <person name="Grigoriadou K."/>
            <person name="Maloupa E."/>
            <person name="Willems A."/>
        </authorList>
    </citation>
    <scope>NUCLEOTIDE SEQUENCE</scope>
    <source>
        <strain evidence="2">LMG 31231</strain>
    </source>
</reference>
<feature type="transmembrane region" description="Helical" evidence="1">
    <location>
        <begin position="234"/>
        <end position="255"/>
    </location>
</feature>
<feature type="transmembrane region" description="Helical" evidence="1">
    <location>
        <begin position="69"/>
        <end position="99"/>
    </location>
</feature>
<feature type="transmembrane region" description="Helical" evidence="1">
    <location>
        <begin position="173"/>
        <end position="192"/>
    </location>
</feature>
<accession>A0A9X9WYW6</accession>
<dbReference type="RefSeq" id="WP_211862763.1">
    <property type="nucleotide sequence ID" value="NZ_JAAEDM010000038.1"/>
</dbReference>
<protein>
    <submittedName>
        <fullName evidence="2">DUF2232 domain-containing protein</fullName>
    </submittedName>
</protein>
<keyword evidence="1" id="KW-1133">Transmembrane helix</keyword>
<gene>
    <name evidence="2" type="ORF">GXW76_14270</name>
</gene>